<sequence length="91" mass="10076">MATLRERKNYREAIMKALYEAVEGNRLLGITGAKLRDELQVPEQDLAAACAYLAGEGLITVDWARGNTPAMATLTHQGIRLMEGEEEEERG</sequence>
<evidence type="ECO:0000313" key="2">
    <source>
        <dbReference type="Proteomes" id="UP001180754"/>
    </source>
</evidence>
<gene>
    <name evidence="1" type="ORF">RND15_35380</name>
</gene>
<accession>A0ABU2XPU8</accession>
<name>A0ABU2XPU8_9ACTN</name>
<keyword evidence="2" id="KW-1185">Reference proteome</keyword>
<comment type="caution">
    <text evidence="1">The sequence shown here is derived from an EMBL/GenBank/DDBJ whole genome shotgun (WGS) entry which is preliminary data.</text>
</comment>
<dbReference type="Proteomes" id="UP001180754">
    <property type="component" value="Unassembled WGS sequence"/>
</dbReference>
<dbReference type="RefSeq" id="WP_014178208.1">
    <property type="nucleotide sequence ID" value="NZ_JAVRFD010000023.1"/>
</dbReference>
<protein>
    <submittedName>
        <fullName evidence="1">Uncharacterized protein</fullName>
    </submittedName>
</protein>
<dbReference type="EMBL" id="JAVRFD010000023">
    <property type="protein sequence ID" value="MDT0547936.1"/>
    <property type="molecule type" value="Genomic_DNA"/>
</dbReference>
<proteinExistence type="predicted"/>
<evidence type="ECO:0000313" key="1">
    <source>
        <dbReference type="EMBL" id="MDT0547936.1"/>
    </source>
</evidence>
<reference evidence="1" key="1">
    <citation type="submission" date="2024-05" db="EMBL/GenBank/DDBJ databases">
        <title>30 novel species of actinomycetes from the DSMZ collection.</title>
        <authorList>
            <person name="Nouioui I."/>
        </authorList>
    </citation>
    <scope>NUCLEOTIDE SEQUENCE</scope>
    <source>
        <strain evidence="1">DSM 41529</strain>
    </source>
</reference>
<organism evidence="1 2">
    <name type="scientific">Streptomyces lonegramiae</name>
    <dbReference type="NCBI Taxonomy" id="3075524"/>
    <lineage>
        <taxon>Bacteria</taxon>
        <taxon>Bacillati</taxon>
        <taxon>Actinomycetota</taxon>
        <taxon>Actinomycetes</taxon>
        <taxon>Kitasatosporales</taxon>
        <taxon>Streptomycetaceae</taxon>
        <taxon>Streptomyces</taxon>
    </lineage>
</organism>